<dbReference type="EMBL" id="CAFAAD010000108">
    <property type="protein sequence ID" value="CAB4798347.1"/>
    <property type="molecule type" value="Genomic_DNA"/>
</dbReference>
<dbReference type="EMBL" id="CAFBNJ010000043">
    <property type="protein sequence ID" value="CAB4953381.1"/>
    <property type="molecule type" value="Genomic_DNA"/>
</dbReference>
<sequence length="321" mass="35943">MTHFRSFLPSEELRNLRTGDISMDRTAIVGADHMLFLYGGTNDHFQAYSRISEQTSIANGHGWANLTAQRHERLSASTQMLSLFVPNKATCLPDLYPLPLDHVPTPGLGEMRRLLKEDTGVMFCDDLIEASLPANRYDSSPWKLTDSHWSDYGSLLVANSILRRLAVTPIESHWVECEPHFSAGDLGSRFGEKVGVQVIREVACELPTPLCVFDSGGGSLDGASMGRRVEWECEDAPIGSSILVVGNSFAGTGLRRNHLVYWFSRMFRRTVFLHAASVPTDVREAYRPDIVLFQGLERFMRLVPVDEYTAQQCEAVYEVRA</sequence>
<dbReference type="EMBL" id="CAEUNJ010000103">
    <property type="protein sequence ID" value="CAB4372738.1"/>
    <property type="molecule type" value="Genomic_DNA"/>
</dbReference>
<protein>
    <submittedName>
        <fullName evidence="7">Unannotated protein</fullName>
    </submittedName>
</protein>
<dbReference type="EMBL" id="CAEZVC010000157">
    <property type="protein sequence ID" value="CAB4635766.1"/>
    <property type="molecule type" value="Genomic_DNA"/>
</dbReference>
<evidence type="ECO:0000313" key="2">
    <source>
        <dbReference type="EMBL" id="CAB4372738.1"/>
    </source>
</evidence>
<dbReference type="EMBL" id="CAESAL010000028">
    <property type="protein sequence ID" value="CAB4340786.1"/>
    <property type="molecule type" value="Genomic_DNA"/>
</dbReference>
<evidence type="ECO:0000313" key="7">
    <source>
        <dbReference type="EMBL" id="CAB4953381.1"/>
    </source>
</evidence>
<evidence type="ECO:0000313" key="3">
    <source>
        <dbReference type="EMBL" id="CAB4585700.1"/>
    </source>
</evidence>
<dbReference type="EMBL" id="CAEZXY010000032">
    <property type="protein sequence ID" value="CAB4707343.1"/>
    <property type="molecule type" value="Genomic_DNA"/>
</dbReference>
<dbReference type="EMBL" id="CAFBRD010000055">
    <property type="protein sequence ID" value="CAB5077495.1"/>
    <property type="molecule type" value="Genomic_DNA"/>
</dbReference>
<organism evidence="7">
    <name type="scientific">freshwater metagenome</name>
    <dbReference type="NCBI Taxonomy" id="449393"/>
    <lineage>
        <taxon>unclassified sequences</taxon>
        <taxon>metagenomes</taxon>
        <taxon>ecological metagenomes</taxon>
    </lineage>
</organism>
<evidence type="ECO:0000313" key="5">
    <source>
        <dbReference type="EMBL" id="CAB4707343.1"/>
    </source>
</evidence>
<dbReference type="AlphaFoldDB" id="A0A6J7KDD2"/>
<dbReference type="EMBL" id="CAEZTY010000031">
    <property type="protein sequence ID" value="CAB4585700.1"/>
    <property type="molecule type" value="Genomic_DNA"/>
</dbReference>
<gene>
    <name evidence="3" type="ORF">UFOPK1762_00975</name>
    <name evidence="4" type="ORF">UFOPK1906_01763</name>
    <name evidence="5" type="ORF">UFOPK2624_00888</name>
    <name evidence="6" type="ORF">UFOPK2969_01324</name>
    <name evidence="1" type="ORF">UFOPK3331_00963</name>
    <name evidence="7" type="ORF">UFOPK3785_00979</name>
    <name evidence="2" type="ORF">UFOPK4201_01785</name>
    <name evidence="8" type="ORF">UFOPK4371_01058</name>
</gene>
<name>A0A6J7KDD2_9ZZZZ</name>
<accession>A0A6J7KDD2</accession>
<evidence type="ECO:0000313" key="8">
    <source>
        <dbReference type="EMBL" id="CAB5077495.1"/>
    </source>
</evidence>
<evidence type="ECO:0000313" key="1">
    <source>
        <dbReference type="EMBL" id="CAB4340786.1"/>
    </source>
</evidence>
<evidence type="ECO:0000313" key="6">
    <source>
        <dbReference type="EMBL" id="CAB4798347.1"/>
    </source>
</evidence>
<proteinExistence type="predicted"/>
<reference evidence="7" key="1">
    <citation type="submission" date="2020-05" db="EMBL/GenBank/DDBJ databases">
        <authorList>
            <person name="Chiriac C."/>
            <person name="Salcher M."/>
            <person name="Ghai R."/>
            <person name="Kavagutti S V."/>
        </authorList>
    </citation>
    <scope>NUCLEOTIDE SEQUENCE</scope>
</reference>
<evidence type="ECO:0000313" key="4">
    <source>
        <dbReference type="EMBL" id="CAB4635766.1"/>
    </source>
</evidence>